<feature type="chain" id="PRO_5043124726" evidence="1">
    <location>
        <begin position="22"/>
        <end position="161"/>
    </location>
</feature>
<dbReference type="Proteomes" id="UP000271162">
    <property type="component" value="Unassembled WGS sequence"/>
</dbReference>
<gene>
    <name evidence="3" type="ORF">NBR_LOCUS3132</name>
</gene>
<evidence type="ECO:0000313" key="4">
    <source>
        <dbReference type="Proteomes" id="UP000271162"/>
    </source>
</evidence>
<dbReference type="SUPFAM" id="SSF51126">
    <property type="entry name" value="Pectin lyase-like"/>
    <property type="match status" value="1"/>
</dbReference>
<organism evidence="5">
    <name type="scientific">Nippostrongylus brasiliensis</name>
    <name type="common">Rat hookworm</name>
    <dbReference type="NCBI Taxonomy" id="27835"/>
    <lineage>
        <taxon>Eukaryota</taxon>
        <taxon>Metazoa</taxon>
        <taxon>Ecdysozoa</taxon>
        <taxon>Nematoda</taxon>
        <taxon>Chromadorea</taxon>
        <taxon>Rhabditida</taxon>
        <taxon>Rhabditina</taxon>
        <taxon>Rhabditomorpha</taxon>
        <taxon>Strongyloidea</taxon>
        <taxon>Heligmosomidae</taxon>
        <taxon>Nippostrongylus</taxon>
    </lineage>
</organism>
<dbReference type="WBParaSite" id="NBR_0000313101-mRNA-1">
    <property type="protein sequence ID" value="NBR_0000313101-mRNA-1"/>
    <property type="gene ID" value="NBR_0000313101"/>
</dbReference>
<protein>
    <submittedName>
        <fullName evidence="5">Beta_helix domain-containing protein</fullName>
    </submittedName>
</protein>
<dbReference type="AlphaFoldDB" id="A0A0N4XKS9"/>
<evidence type="ECO:0000313" key="5">
    <source>
        <dbReference type="WBParaSite" id="NBR_0000313101-mRNA-1"/>
    </source>
</evidence>
<dbReference type="Gene3D" id="2.160.20.10">
    <property type="entry name" value="Single-stranded right-handed beta-helix, Pectin lyase-like"/>
    <property type="match status" value="1"/>
</dbReference>
<evidence type="ECO:0000256" key="1">
    <source>
        <dbReference type="SAM" id="SignalP"/>
    </source>
</evidence>
<reference evidence="5" key="1">
    <citation type="submission" date="2017-02" db="UniProtKB">
        <authorList>
            <consortium name="WormBaseParasite"/>
        </authorList>
    </citation>
    <scope>IDENTIFICATION</scope>
</reference>
<sequence>MRFLFKILLVNAPLIVSPVQAKTKMWKYSFQDYITLESCLSLSNRGSGFRVESSGNVSISECHAFSNSEHGFELVSASSVVIINRSLTSSNGGDGIRFEQQSGNSATLKINEVNITGHYYRAAAHFENISDLQLEMSRCSVEDNFNDALLFDGVTSNNVLP</sequence>
<feature type="signal peptide" evidence="1">
    <location>
        <begin position="1"/>
        <end position="21"/>
    </location>
</feature>
<dbReference type="InterPro" id="IPR022441">
    <property type="entry name" value="Para_beta_helix_rpt-2"/>
</dbReference>
<accession>A0A0N4XKS9</accession>
<dbReference type="EMBL" id="UYSL01004328">
    <property type="protein sequence ID" value="VDL66721.1"/>
    <property type="molecule type" value="Genomic_DNA"/>
</dbReference>
<proteinExistence type="predicted"/>
<name>A0A0N4XKS9_NIPBR</name>
<dbReference type="InterPro" id="IPR012334">
    <property type="entry name" value="Pectin_lyas_fold"/>
</dbReference>
<dbReference type="InterPro" id="IPR011050">
    <property type="entry name" value="Pectin_lyase_fold/virulence"/>
</dbReference>
<keyword evidence="1" id="KW-0732">Signal</keyword>
<dbReference type="Pfam" id="PF13229">
    <property type="entry name" value="Beta_helix"/>
    <property type="match status" value="1"/>
</dbReference>
<keyword evidence="4" id="KW-1185">Reference proteome</keyword>
<feature type="domain" description="Right handed beta helix" evidence="2">
    <location>
        <begin position="33"/>
        <end position="118"/>
    </location>
</feature>
<evidence type="ECO:0000313" key="3">
    <source>
        <dbReference type="EMBL" id="VDL66721.1"/>
    </source>
</evidence>
<evidence type="ECO:0000259" key="2">
    <source>
        <dbReference type="Pfam" id="PF13229"/>
    </source>
</evidence>
<dbReference type="NCBIfam" id="TIGR03804">
    <property type="entry name" value="para_beta_helix"/>
    <property type="match status" value="1"/>
</dbReference>
<dbReference type="InterPro" id="IPR039448">
    <property type="entry name" value="Beta_helix"/>
</dbReference>
<reference evidence="3 4" key="2">
    <citation type="submission" date="2018-11" db="EMBL/GenBank/DDBJ databases">
        <authorList>
            <consortium name="Pathogen Informatics"/>
        </authorList>
    </citation>
    <scope>NUCLEOTIDE SEQUENCE [LARGE SCALE GENOMIC DNA]</scope>
</reference>